<dbReference type="GO" id="GO:0140359">
    <property type="term" value="F:ABC-type transporter activity"/>
    <property type="evidence" value="ECO:0007669"/>
    <property type="project" value="InterPro"/>
</dbReference>
<feature type="domain" description="ABC-2 type transporter transmembrane" evidence="7">
    <location>
        <begin position="205"/>
        <end position="414"/>
    </location>
</feature>
<keyword evidence="3 6" id="KW-0812">Transmembrane</keyword>
<dbReference type="PANTHER" id="PTHR48041">
    <property type="entry name" value="ABC TRANSPORTER G FAMILY MEMBER 28"/>
    <property type="match status" value="1"/>
</dbReference>
<comment type="subcellular location">
    <subcellularLocation>
        <location evidence="1">Membrane</location>
        <topology evidence="1">Multi-pass membrane protein</topology>
    </subcellularLocation>
</comment>
<dbReference type="SUPFAM" id="SSF52540">
    <property type="entry name" value="P-loop containing nucleoside triphosphate hydrolases"/>
    <property type="match status" value="1"/>
</dbReference>
<feature type="non-terminal residue" evidence="8">
    <location>
        <position position="1"/>
    </location>
</feature>
<dbReference type="InterPro" id="IPR013525">
    <property type="entry name" value="ABC2_TM"/>
</dbReference>
<keyword evidence="5 6" id="KW-0472">Membrane</keyword>
<protein>
    <recommendedName>
        <fullName evidence="7">ABC-2 type transporter transmembrane domain-containing protein</fullName>
    </recommendedName>
</protein>
<sequence>RVHKLSGGEKKRLSIGLELVSNPPIMFCDEPTSGLDSYSSLQVMTRLQSLAREGRTIIVVIHSPSSRLLELIDDLLLLAEGKCVFNGCLHDLLPTFESIGLQCPQYYNRADFALEVTCKERGDHIQELVSLASEKHQKQIGSFYKEPSPAESEHVFTLTAGKDEIAAITIKEDSGISKSDLSLVQIDRDPNHAKSTFYAVSRFAQFCILFKRSMLCNFRDLNWAFLKVIATCTVALLIGTVYYNFGQDGAKLPSNFSCIFFIVMFHFYATSLHTVLLYPAEANVIVREHFNNWYALSMYYLAKLVSQVPLMVLTPVLFVSISYYLTNQPMVWDRFLLFLLVNIVLTFLAQGTGCAFGTAFNPQVGIFLMTACTMPMFLLSGFFIHLDDLSPYVKWLSYVSIFRYALEASTYSIFGSGREPLECSEEFCPYNDPRRFLKDMGLEDCTYWGNIFVLCIFIVLSQIALFTTLKRRVAKSKER</sequence>
<dbReference type="InterPro" id="IPR050352">
    <property type="entry name" value="ABCG_transporters"/>
</dbReference>
<evidence type="ECO:0000256" key="4">
    <source>
        <dbReference type="ARBA" id="ARBA00022989"/>
    </source>
</evidence>
<accession>A0A1B6L9F4</accession>
<feature type="transmembrane region" description="Helical" evidence="6">
    <location>
        <begin position="257"/>
        <end position="280"/>
    </location>
</feature>
<evidence type="ECO:0000256" key="1">
    <source>
        <dbReference type="ARBA" id="ARBA00004141"/>
    </source>
</evidence>
<keyword evidence="4 6" id="KW-1133">Transmembrane helix</keyword>
<dbReference type="AlphaFoldDB" id="A0A1B6L9F4"/>
<feature type="transmembrane region" description="Helical" evidence="6">
    <location>
        <begin position="447"/>
        <end position="469"/>
    </location>
</feature>
<evidence type="ECO:0000256" key="5">
    <source>
        <dbReference type="ARBA" id="ARBA00023136"/>
    </source>
</evidence>
<name>A0A1B6L9F4_9HEMI</name>
<dbReference type="InterPro" id="IPR027417">
    <property type="entry name" value="P-loop_NTPase"/>
</dbReference>
<evidence type="ECO:0000256" key="3">
    <source>
        <dbReference type="ARBA" id="ARBA00022692"/>
    </source>
</evidence>
<feature type="transmembrane region" description="Helical" evidence="6">
    <location>
        <begin position="337"/>
        <end position="360"/>
    </location>
</feature>
<proteinExistence type="predicted"/>
<organism evidence="8">
    <name type="scientific">Graphocephala atropunctata</name>
    <dbReference type="NCBI Taxonomy" id="36148"/>
    <lineage>
        <taxon>Eukaryota</taxon>
        <taxon>Metazoa</taxon>
        <taxon>Ecdysozoa</taxon>
        <taxon>Arthropoda</taxon>
        <taxon>Hexapoda</taxon>
        <taxon>Insecta</taxon>
        <taxon>Pterygota</taxon>
        <taxon>Neoptera</taxon>
        <taxon>Paraneoptera</taxon>
        <taxon>Hemiptera</taxon>
        <taxon>Auchenorrhyncha</taxon>
        <taxon>Membracoidea</taxon>
        <taxon>Cicadellidae</taxon>
        <taxon>Cicadellinae</taxon>
        <taxon>Cicadellini</taxon>
        <taxon>Graphocephala</taxon>
    </lineage>
</organism>
<dbReference type="PANTHER" id="PTHR48041:SF118">
    <property type="entry name" value="ATP-BINDING CASSETTE TRANSPORTER (ABC TRANSPORTER) FAMILY G MEMBER 16"/>
    <property type="match status" value="1"/>
</dbReference>
<evidence type="ECO:0000256" key="2">
    <source>
        <dbReference type="ARBA" id="ARBA00022448"/>
    </source>
</evidence>
<dbReference type="EMBL" id="GEBQ01019650">
    <property type="protein sequence ID" value="JAT20327.1"/>
    <property type="molecule type" value="Transcribed_RNA"/>
</dbReference>
<reference evidence="8" key="1">
    <citation type="submission" date="2015-11" db="EMBL/GenBank/DDBJ databases">
        <title>De novo transcriptome assembly of four potential Pierce s Disease insect vectors from Arizona vineyards.</title>
        <authorList>
            <person name="Tassone E.E."/>
        </authorList>
    </citation>
    <scope>NUCLEOTIDE SEQUENCE</scope>
</reference>
<feature type="transmembrane region" description="Helical" evidence="6">
    <location>
        <begin position="366"/>
        <end position="386"/>
    </location>
</feature>
<feature type="transmembrane region" description="Helical" evidence="6">
    <location>
        <begin position="300"/>
        <end position="325"/>
    </location>
</feature>
<dbReference type="GO" id="GO:0005886">
    <property type="term" value="C:plasma membrane"/>
    <property type="evidence" value="ECO:0007669"/>
    <property type="project" value="TreeGrafter"/>
</dbReference>
<gene>
    <name evidence="8" type="ORF">g.25006</name>
</gene>
<dbReference type="Pfam" id="PF01061">
    <property type="entry name" value="ABC2_membrane"/>
    <property type="match status" value="1"/>
</dbReference>
<feature type="transmembrane region" description="Helical" evidence="6">
    <location>
        <begin position="223"/>
        <end position="245"/>
    </location>
</feature>
<keyword evidence="2" id="KW-0813">Transport</keyword>
<evidence type="ECO:0000259" key="7">
    <source>
        <dbReference type="Pfam" id="PF01061"/>
    </source>
</evidence>
<evidence type="ECO:0000313" key="8">
    <source>
        <dbReference type="EMBL" id="JAT20327.1"/>
    </source>
</evidence>
<evidence type="ECO:0000256" key="6">
    <source>
        <dbReference type="SAM" id="Phobius"/>
    </source>
</evidence>
<dbReference type="Gene3D" id="3.40.50.300">
    <property type="entry name" value="P-loop containing nucleotide triphosphate hydrolases"/>
    <property type="match status" value="1"/>
</dbReference>